<protein>
    <submittedName>
        <fullName evidence="2">Uncharacterized protein</fullName>
    </submittedName>
</protein>
<name>A0A037ZGK1_9RHOB</name>
<reference evidence="2 3" key="1">
    <citation type="submission" date="2014-03" db="EMBL/GenBank/DDBJ databases">
        <title>Draft Genome Sequence of Actibacterium mucosum KCTC 23349, a Marine Alphaproteobacterium with Complex Ionic Requirements Isolated from Mediterranean Seawater at Malvarrosa Beach, Valencia, Spain.</title>
        <authorList>
            <person name="Arahal D.R."/>
            <person name="Shao Z."/>
            <person name="Lai Q."/>
            <person name="Pujalte M.J."/>
        </authorList>
    </citation>
    <scope>NUCLEOTIDE SEQUENCE [LARGE SCALE GENOMIC DNA]</scope>
    <source>
        <strain evidence="2 3">KCTC 23349</strain>
    </source>
</reference>
<feature type="transmembrane region" description="Helical" evidence="1">
    <location>
        <begin position="162"/>
        <end position="183"/>
    </location>
</feature>
<comment type="caution">
    <text evidence="2">The sequence shown here is derived from an EMBL/GenBank/DDBJ whole genome shotgun (WGS) entry which is preliminary data.</text>
</comment>
<keyword evidence="1" id="KW-0812">Transmembrane</keyword>
<keyword evidence="1" id="KW-1133">Transmembrane helix</keyword>
<evidence type="ECO:0000313" key="3">
    <source>
        <dbReference type="Proteomes" id="UP000026249"/>
    </source>
</evidence>
<feature type="transmembrane region" description="Helical" evidence="1">
    <location>
        <begin position="98"/>
        <end position="126"/>
    </location>
</feature>
<gene>
    <name evidence="2" type="ORF">ACMU_16275</name>
</gene>
<accession>A0A037ZGK1</accession>
<keyword evidence="1" id="KW-0472">Membrane</keyword>
<keyword evidence="3" id="KW-1185">Reference proteome</keyword>
<organism evidence="2 3">
    <name type="scientific">Actibacterium mucosum KCTC 23349</name>
    <dbReference type="NCBI Taxonomy" id="1454373"/>
    <lineage>
        <taxon>Bacteria</taxon>
        <taxon>Pseudomonadati</taxon>
        <taxon>Pseudomonadota</taxon>
        <taxon>Alphaproteobacteria</taxon>
        <taxon>Rhodobacterales</taxon>
        <taxon>Roseobacteraceae</taxon>
        <taxon>Actibacterium</taxon>
    </lineage>
</organism>
<feature type="transmembrane region" description="Helical" evidence="1">
    <location>
        <begin position="62"/>
        <end position="86"/>
    </location>
</feature>
<feature type="transmembrane region" description="Helical" evidence="1">
    <location>
        <begin position="190"/>
        <end position="208"/>
    </location>
</feature>
<evidence type="ECO:0000256" key="1">
    <source>
        <dbReference type="SAM" id="Phobius"/>
    </source>
</evidence>
<feature type="transmembrane region" description="Helical" evidence="1">
    <location>
        <begin position="33"/>
        <end position="50"/>
    </location>
</feature>
<dbReference type="EMBL" id="JFKE01000006">
    <property type="protein sequence ID" value="KAJ54671.1"/>
    <property type="molecule type" value="Genomic_DNA"/>
</dbReference>
<evidence type="ECO:0000313" key="2">
    <source>
        <dbReference type="EMBL" id="KAJ54671.1"/>
    </source>
</evidence>
<feature type="transmembrane region" description="Helical" evidence="1">
    <location>
        <begin position="138"/>
        <end position="156"/>
    </location>
</feature>
<dbReference type="Proteomes" id="UP000026249">
    <property type="component" value="Unassembled WGS sequence"/>
</dbReference>
<proteinExistence type="predicted"/>
<sequence>MQVNAASCLGFGALFAVAPGVVAQALGTPPVWLILALGVGLIGNGLHLILASRRAKLRPDEVIWFSIGDLAWFLGSMGLLAAQLWVTTPLGVGLTWAVALGVVTLGLTQLWMLGQGAAGVSSGIYLRQILRTWLSMKLWVKIWLFFLNGVFLWAFTLVPSDFARVTLIGYVACGPVLLAFAFRMGGLSRAAGWGHLIPWVPMVAWWLIDGIDTPYKALLLASTLICLAFDLFDVARYHKGDRALIGALA</sequence>
<feature type="transmembrane region" description="Helical" evidence="1">
    <location>
        <begin position="214"/>
        <end position="232"/>
    </location>
</feature>
<dbReference type="AlphaFoldDB" id="A0A037ZGK1"/>